<dbReference type="Proteomes" id="UP001279522">
    <property type="component" value="Unassembled WGS sequence"/>
</dbReference>
<comment type="caution">
    <text evidence="1">The sequence shown here is derived from an EMBL/GenBank/DDBJ whole genome shotgun (WGS) entry which is preliminary data.</text>
</comment>
<reference evidence="1" key="1">
    <citation type="submission" date="2023-05" db="EMBL/GenBank/DDBJ databases">
        <authorList>
            <consortium name="Clinical and Environmental Microbiology Branch: Whole genome sequencing antimicrobial resistance pathogens in the healthcare setting"/>
        </authorList>
    </citation>
    <scope>NUCLEOTIDE SEQUENCE</scope>
    <source>
        <strain evidence="1">2023GN-00287</strain>
    </source>
</reference>
<gene>
    <name evidence="1" type="ORF">SGX49_004824</name>
</gene>
<name>A0AAN4D3I4_CITFR</name>
<evidence type="ECO:0000313" key="1">
    <source>
        <dbReference type="EMBL" id="ELV3682325.1"/>
    </source>
</evidence>
<sequence>PVVRLNVESRGDIPLMEEKTKLILDLLRK</sequence>
<feature type="non-terminal residue" evidence="1">
    <location>
        <position position="1"/>
    </location>
</feature>
<evidence type="ECO:0000313" key="2">
    <source>
        <dbReference type="Proteomes" id="UP001279522"/>
    </source>
</evidence>
<protein>
    <submittedName>
        <fullName evidence="1">Phosphomannomutase</fullName>
    </submittedName>
</protein>
<dbReference type="AlphaFoldDB" id="A0AAN4D3I4"/>
<dbReference type="EMBL" id="ABOSXX010000041">
    <property type="protein sequence ID" value="ELV3682325.1"/>
    <property type="molecule type" value="Genomic_DNA"/>
</dbReference>
<proteinExistence type="predicted"/>
<organism evidence="1 2">
    <name type="scientific">Citrobacter freundii</name>
    <dbReference type="NCBI Taxonomy" id="546"/>
    <lineage>
        <taxon>Bacteria</taxon>
        <taxon>Pseudomonadati</taxon>
        <taxon>Pseudomonadota</taxon>
        <taxon>Gammaproteobacteria</taxon>
        <taxon>Enterobacterales</taxon>
        <taxon>Enterobacteriaceae</taxon>
        <taxon>Citrobacter</taxon>
        <taxon>Citrobacter freundii complex</taxon>
    </lineage>
</organism>
<accession>A0AAN4D3I4</accession>